<keyword evidence="11 14" id="KW-0472">Membrane</keyword>
<evidence type="ECO:0000256" key="14">
    <source>
        <dbReference type="PROSITE-ProRule" id="PRU01360"/>
    </source>
</evidence>
<dbReference type="RefSeq" id="WP_108547504.1">
    <property type="nucleotide sequence ID" value="NZ_CP028903.1"/>
</dbReference>
<dbReference type="SMART" id="SM00965">
    <property type="entry name" value="STN"/>
    <property type="match status" value="1"/>
</dbReference>
<keyword evidence="12 18" id="KW-0675">Receptor</keyword>
<evidence type="ECO:0000256" key="10">
    <source>
        <dbReference type="ARBA" id="ARBA00023077"/>
    </source>
</evidence>
<evidence type="ECO:0000256" key="11">
    <source>
        <dbReference type="ARBA" id="ARBA00023136"/>
    </source>
</evidence>
<dbReference type="NCBIfam" id="TIGR01783">
    <property type="entry name" value="TonB-siderophor"/>
    <property type="match status" value="1"/>
</dbReference>
<sequence length="818" mass="88918">MQGVKWGRRALVLLAASAVQVALQPVVIDSRVMAQTEKLYSFDIPPKSILRAVNDISNITGIDVVLTDTAAATANGNRVQGSMSVAQALETLLAGSGLQFRFTNAGTVTIVDGRNAGSASGATTLNTIVVKGARPVTEGSGRYTVDAMSTATGLSLDTRDTPQSVSVVTNQQIKDQGTTTVADALKKTTGINVIRDSGSYRFLSRGFYMDQVQEDGMNSFVPGAQINPYRSGPGLNDLDIYDRIEVVRGPSGLMQGTGEPGGTVNLVRKRPTADFQASSVTTVGSWEKLRETVDVSGSLNAERTVRARFIGVGQRAESFKNNVDEAHATLYGVVEADAGKGTRLTAGALHQSSDETPDYYGLPLTTGGVALDSDRSRYLGAAWNSLDTRKRNVFLEVSHELGENWTVEGKINHTRFDSVTAFAGLTRAAGVAANGLASVNNMLRYDNDGGQSSVEAKLTGRYDLFGRRHDLFAAASYTRGDFDSRYRRLRNSTSYNVYSFTGGEIAEPNWDSNIYDDVRYDYSLSEAAVNLGTRFNILDDTSLIAGGRLTRFDYSGTTYYVTYLGSPDGEVDKSDLKRTKFIPYLGVTYDAVPGVTLYASYSNIFKPQSVVDARGSVLPPVEGENYEVGVKTTLLGDRINATFALFQIEQKNRAIYDTASAAYYAEGAVRSRGFEVELSGAVTDDLNLFLGYTFNRSKYLETESATYGAGTAFSPHTPLHMLRLHSTYRLPVQDGRWTVGGGVQMQSGTRSISNIAQGGYAVWDASLKYDVTDRTMLQLVVNNILDKRYFENNRTRTLGLNNFYGDPRNAALTLTHKF</sequence>
<dbReference type="GO" id="GO:0015344">
    <property type="term" value="F:siderophore uptake transmembrane transporter activity"/>
    <property type="evidence" value="ECO:0007669"/>
    <property type="project" value="TreeGrafter"/>
</dbReference>
<evidence type="ECO:0000256" key="6">
    <source>
        <dbReference type="ARBA" id="ARBA00022692"/>
    </source>
</evidence>
<evidence type="ECO:0000256" key="8">
    <source>
        <dbReference type="ARBA" id="ARBA00023004"/>
    </source>
</evidence>
<dbReference type="AlphaFoldDB" id="A0A2R4VRY1"/>
<keyword evidence="5" id="KW-0410">Iron transport</keyword>
<evidence type="ECO:0000256" key="12">
    <source>
        <dbReference type="ARBA" id="ARBA00023170"/>
    </source>
</evidence>
<feature type="chain" id="PRO_5015345513" evidence="16">
    <location>
        <begin position="22"/>
        <end position="818"/>
    </location>
</feature>
<reference evidence="18 19" key="1">
    <citation type="submission" date="2018-04" db="EMBL/GenBank/DDBJ databases">
        <title>Complete genome sequence of the nitrogen-fixing bacterium Azospirillum humicireducens type strain SgZ-5.</title>
        <authorList>
            <person name="Yu Z."/>
        </authorList>
    </citation>
    <scope>NUCLEOTIDE SEQUENCE [LARGE SCALE GENOMIC DNA]</scope>
    <source>
        <strain evidence="18 19">SgZ-5</strain>
        <plasmid evidence="18 19">pYZ2</plasmid>
    </source>
</reference>
<dbReference type="InterPro" id="IPR036942">
    <property type="entry name" value="Beta-barrel_TonB_sf"/>
</dbReference>
<keyword evidence="10 15" id="KW-0798">TonB box</keyword>
<dbReference type="GO" id="GO:0009279">
    <property type="term" value="C:cell outer membrane"/>
    <property type="evidence" value="ECO:0007669"/>
    <property type="project" value="UniProtKB-SubCell"/>
</dbReference>
<dbReference type="Gene3D" id="2.170.130.10">
    <property type="entry name" value="TonB-dependent receptor, plug domain"/>
    <property type="match status" value="1"/>
</dbReference>
<keyword evidence="9" id="KW-0406">Ion transport</keyword>
<evidence type="ECO:0000256" key="13">
    <source>
        <dbReference type="ARBA" id="ARBA00023237"/>
    </source>
</evidence>
<evidence type="ECO:0000256" key="1">
    <source>
        <dbReference type="ARBA" id="ARBA00004571"/>
    </source>
</evidence>
<dbReference type="PANTHER" id="PTHR32552:SF74">
    <property type="entry name" value="HYDROXAMATE SIDEROPHORE RECEPTOR FHUE"/>
    <property type="match status" value="1"/>
</dbReference>
<evidence type="ECO:0000256" key="9">
    <source>
        <dbReference type="ARBA" id="ARBA00023065"/>
    </source>
</evidence>
<evidence type="ECO:0000259" key="17">
    <source>
        <dbReference type="SMART" id="SM00965"/>
    </source>
</evidence>
<keyword evidence="6 14" id="KW-0812">Transmembrane</keyword>
<evidence type="ECO:0000256" key="3">
    <source>
        <dbReference type="ARBA" id="ARBA00022448"/>
    </source>
</evidence>
<dbReference type="FunFam" id="2.170.130.10:FF:000010">
    <property type="entry name" value="Ferripyoverdine receptor"/>
    <property type="match status" value="1"/>
</dbReference>
<dbReference type="InterPro" id="IPR039426">
    <property type="entry name" value="TonB-dep_rcpt-like"/>
</dbReference>
<comment type="similarity">
    <text evidence="2 14 15">Belongs to the TonB-dependent receptor family.</text>
</comment>
<dbReference type="PROSITE" id="PS52016">
    <property type="entry name" value="TONB_DEPENDENT_REC_3"/>
    <property type="match status" value="1"/>
</dbReference>
<keyword evidence="19" id="KW-1185">Reference proteome</keyword>
<dbReference type="OrthoDB" id="9760333at2"/>
<dbReference type="InterPro" id="IPR012910">
    <property type="entry name" value="Plug_dom"/>
</dbReference>
<evidence type="ECO:0000313" key="19">
    <source>
        <dbReference type="Proteomes" id="UP000077405"/>
    </source>
</evidence>
<dbReference type="Gene3D" id="2.40.170.20">
    <property type="entry name" value="TonB-dependent receptor, beta-barrel domain"/>
    <property type="match status" value="1"/>
</dbReference>
<dbReference type="Pfam" id="PF00593">
    <property type="entry name" value="TonB_dep_Rec_b-barrel"/>
    <property type="match status" value="1"/>
</dbReference>
<proteinExistence type="inferred from homology"/>
<dbReference type="Proteomes" id="UP000077405">
    <property type="component" value="Plasmid pYZ2"/>
</dbReference>
<keyword evidence="18" id="KW-0614">Plasmid</keyword>
<dbReference type="Pfam" id="PF07715">
    <property type="entry name" value="Plug"/>
    <property type="match status" value="1"/>
</dbReference>
<evidence type="ECO:0000256" key="16">
    <source>
        <dbReference type="SAM" id="SignalP"/>
    </source>
</evidence>
<accession>A0A2R4VRY1</accession>
<dbReference type="InterPro" id="IPR010105">
    <property type="entry name" value="TonB_sidphr_rcpt"/>
</dbReference>
<organism evidence="18 19">
    <name type="scientific">Azospirillum humicireducens</name>
    <dbReference type="NCBI Taxonomy" id="1226968"/>
    <lineage>
        <taxon>Bacteria</taxon>
        <taxon>Pseudomonadati</taxon>
        <taxon>Pseudomonadota</taxon>
        <taxon>Alphaproteobacteria</taxon>
        <taxon>Rhodospirillales</taxon>
        <taxon>Azospirillaceae</taxon>
        <taxon>Azospirillum</taxon>
    </lineage>
</organism>
<gene>
    <name evidence="18" type="ORF">A6A40_19310</name>
</gene>
<dbReference type="Pfam" id="PF07660">
    <property type="entry name" value="STN"/>
    <property type="match status" value="1"/>
</dbReference>
<dbReference type="CDD" id="cd01347">
    <property type="entry name" value="ligand_gated_channel"/>
    <property type="match status" value="1"/>
</dbReference>
<evidence type="ECO:0000256" key="2">
    <source>
        <dbReference type="ARBA" id="ARBA00009810"/>
    </source>
</evidence>
<dbReference type="KEGG" id="ahu:A6A40_19310"/>
<dbReference type="InterPro" id="IPR000531">
    <property type="entry name" value="Beta-barrel_TonB"/>
</dbReference>
<comment type="subcellular location">
    <subcellularLocation>
        <location evidence="1 14">Cell outer membrane</location>
        <topology evidence="1 14">Multi-pass membrane protein</topology>
    </subcellularLocation>
</comment>
<dbReference type="EMBL" id="CP028903">
    <property type="protein sequence ID" value="AWB07208.1"/>
    <property type="molecule type" value="Genomic_DNA"/>
</dbReference>
<dbReference type="GO" id="GO:0038023">
    <property type="term" value="F:signaling receptor activity"/>
    <property type="evidence" value="ECO:0007669"/>
    <property type="project" value="InterPro"/>
</dbReference>
<evidence type="ECO:0000256" key="5">
    <source>
        <dbReference type="ARBA" id="ARBA00022496"/>
    </source>
</evidence>
<dbReference type="InterPro" id="IPR037066">
    <property type="entry name" value="Plug_dom_sf"/>
</dbReference>
<keyword evidence="4 14" id="KW-1134">Transmembrane beta strand</keyword>
<feature type="domain" description="Secretin/TonB short N-terminal" evidence="17">
    <location>
        <begin position="62"/>
        <end position="113"/>
    </location>
</feature>
<geneLocation type="plasmid" evidence="18 19">
    <name>pYZ2</name>
</geneLocation>
<evidence type="ECO:0000256" key="4">
    <source>
        <dbReference type="ARBA" id="ARBA00022452"/>
    </source>
</evidence>
<dbReference type="GO" id="GO:0015891">
    <property type="term" value="P:siderophore transport"/>
    <property type="evidence" value="ECO:0007669"/>
    <property type="project" value="InterPro"/>
</dbReference>
<keyword evidence="3 14" id="KW-0813">Transport</keyword>
<dbReference type="SUPFAM" id="SSF56935">
    <property type="entry name" value="Porins"/>
    <property type="match status" value="1"/>
</dbReference>
<dbReference type="Gene3D" id="3.55.50.30">
    <property type="match status" value="1"/>
</dbReference>
<evidence type="ECO:0000256" key="7">
    <source>
        <dbReference type="ARBA" id="ARBA00022729"/>
    </source>
</evidence>
<protein>
    <submittedName>
        <fullName evidence="18">TonB-dependent siderophore receptor</fullName>
    </submittedName>
</protein>
<keyword evidence="13 14" id="KW-0998">Cell outer membrane</keyword>
<dbReference type="InterPro" id="IPR011662">
    <property type="entry name" value="Secretin/TonB_short_N"/>
</dbReference>
<keyword evidence="7 16" id="KW-0732">Signal</keyword>
<feature type="signal peptide" evidence="16">
    <location>
        <begin position="1"/>
        <end position="21"/>
    </location>
</feature>
<keyword evidence="8" id="KW-0408">Iron</keyword>
<evidence type="ECO:0000313" key="18">
    <source>
        <dbReference type="EMBL" id="AWB07208.1"/>
    </source>
</evidence>
<name>A0A2R4VRY1_9PROT</name>
<dbReference type="PANTHER" id="PTHR32552">
    <property type="entry name" value="FERRICHROME IRON RECEPTOR-RELATED"/>
    <property type="match status" value="1"/>
</dbReference>
<evidence type="ECO:0000256" key="15">
    <source>
        <dbReference type="RuleBase" id="RU003357"/>
    </source>
</evidence>